<dbReference type="EMBL" id="SOYY01000004">
    <property type="protein sequence ID" value="KAA0722659.1"/>
    <property type="molecule type" value="Genomic_DNA"/>
</dbReference>
<dbReference type="InterPro" id="IPR001304">
    <property type="entry name" value="C-type_lectin-like"/>
</dbReference>
<feature type="compositionally biased region" description="Basic and acidic residues" evidence="1">
    <location>
        <begin position="180"/>
        <end position="189"/>
    </location>
</feature>
<name>A0A5A9PNS3_9TELE</name>
<feature type="region of interest" description="Disordered" evidence="1">
    <location>
        <begin position="271"/>
        <end position="304"/>
    </location>
</feature>
<dbReference type="InterPro" id="IPR016186">
    <property type="entry name" value="C-type_lectin-like/link_sf"/>
</dbReference>
<dbReference type="InterPro" id="IPR050111">
    <property type="entry name" value="C-type_lectin/snaclec_domain"/>
</dbReference>
<accession>A0A5A9PNS3</accession>
<feature type="region of interest" description="Disordered" evidence="1">
    <location>
        <begin position="148"/>
        <end position="189"/>
    </location>
</feature>
<feature type="compositionally biased region" description="Basic and acidic residues" evidence="1">
    <location>
        <begin position="274"/>
        <end position="304"/>
    </location>
</feature>
<dbReference type="AlphaFoldDB" id="A0A5A9PNS3"/>
<dbReference type="Gene3D" id="3.10.100.10">
    <property type="entry name" value="Mannose-Binding Protein A, subunit A"/>
    <property type="match status" value="1"/>
</dbReference>
<protein>
    <recommendedName>
        <fullName evidence="2">C-type lectin domain-containing protein</fullName>
    </recommendedName>
</protein>
<evidence type="ECO:0000313" key="3">
    <source>
        <dbReference type="EMBL" id="KAA0722659.1"/>
    </source>
</evidence>
<feature type="region of interest" description="Disordered" evidence="1">
    <location>
        <begin position="20"/>
        <end position="46"/>
    </location>
</feature>
<feature type="domain" description="C-type lectin" evidence="2">
    <location>
        <begin position="401"/>
        <end position="518"/>
    </location>
</feature>
<gene>
    <name evidence="3" type="ORF">E1301_Tti015144</name>
</gene>
<reference evidence="3 4" key="1">
    <citation type="journal article" date="2019" name="Mol. Ecol. Resour.">
        <title>Chromosome-level genome assembly of Triplophysa tibetana, a fish adapted to the harsh high-altitude environment of the Tibetan Plateau.</title>
        <authorList>
            <person name="Yang X."/>
            <person name="Liu H."/>
            <person name="Ma Z."/>
            <person name="Zou Y."/>
            <person name="Zou M."/>
            <person name="Mao Y."/>
            <person name="Li X."/>
            <person name="Wang H."/>
            <person name="Chen T."/>
            <person name="Wang W."/>
            <person name="Yang R."/>
        </authorList>
    </citation>
    <scope>NUCLEOTIDE SEQUENCE [LARGE SCALE GENOMIC DNA]</scope>
    <source>
        <strain evidence="3">TTIB1903HZAU</strain>
        <tissue evidence="3">Muscle</tissue>
    </source>
</reference>
<dbReference type="InterPro" id="IPR016187">
    <property type="entry name" value="CTDL_fold"/>
</dbReference>
<dbReference type="Pfam" id="PF00059">
    <property type="entry name" value="Lectin_C"/>
    <property type="match status" value="1"/>
</dbReference>
<dbReference type="SUPFAM" id="SSF56436">
    <property type="entry name" value="C-type lectin-like"/>
    <property type="match status" value="1"/>
</dbReference>
<evidence type="ECO:0000259" key="2">
    <source>
        <dbReference type="PROSITE" id="PS50041"/>
    </source>
</evidence>
<dbReference type="PANTHER" id="PTHR22803">
    <property type="entry name" value="MANNOSE, PHOSPHOLIPASE, LECTIN RECEPTOR RELATED"/>
    <property type="match status" value="1"/>
</dbReference>
<sequence length="523" mass="59454">MSEPDRCCIHYQRCRGEQRLQNGKKFPGPYHKEGQGTSGQEQNHKQVPVELRRQGTEPSRRFLMDLNTGMLKENVGEMNRRVSGFYNPSAHEVRQGTQNSRASLVDVRTGQMLYPLSEMQRNAAAHEGSIRLHKRETEPSRILMDLNAGQLKEHRNKMDSKATGSKWEVVSGPDQSPDTSAHEKNHNSDSVEFYRQGTEPSRRFLMDLNTGMLKENVGEMNRRVAGYYNPSAYEVRQGTQNSRASIVDLRTGQLLYTLSEMQRRADPYTVKSGPAHEEKNSQHISGHDNHKPDHVELRRQGTEPSRRFLMDLNTGMLKENVGEMNRRVAGFYNPSAHEVRQGTQNSRASIVDLRTGQLLYTLSEMQRRADPLKESILKGAGDRHEMLRQEEAGAVCHGEIIQGRCYSFNPTPQTFNEAEGSCKSLSPEGHVASVANADVHKQLVAMVTKGKNHPVLTWLGGIQKENRFHWKDGSSWGYSDWMPGHPQKHKLSCLEMFRFDESWWTAVDCGQRRAFICSHPMTA</sequence>
<feature type="compositionally biased region" description="Basic and acidic residues" evidence="1">
    <location>
        <begin position="151"/>
        <end position="160"/>
    </location>
</feature>
<evidence type="ECO:0000256" key="1">
    <source>
        <dbReference type="SAM" id="MobiDB-lite"/>
    </source>
</evidence>
<dbReference type="PROSITE" id="PS50041">
    <property type="entry name" value="C_TYPE_LECTIN_2"/>
    <property type="match status" value="1"/>
</dbReference>
<comment type="caution">
    <text evidence="3">The sequence shown here is derived from an EMBL/GenBank/DDBJ whole genome shotgun (WGS) entry which is preliminary data.</text>
</comment>
<proteinExistence type="predicted"/>
<dbReference type="Proteomes" id="UP000324632">
    <property type="component" value="Chromosome 4"/>
</dbReference>
<evidence type="ECO:0000313" key="4">
    <source>
        <dbReference type="Proteomes" id="UP000324632"/>
    </source>
</evidence>
<dbReference type="SMART" id="SM00034">
    <property type="entry name" value="CLECT"/>
    <property type="match status" value="1"/>
</dbReference>
<organism evidence="3 4">
    <name type="scientific">Triplophysa tibetana</name>
    <dbReference type="NCBI Taxonomy" id="1572043"/>
    <lineage>
        <taxon>Eukaryota</taxon>
        <taxon>Metazoa</taxon>
        <taxon>Chordata</taxon>
        <taxon>Craniata</taxon>
        <taxon>Vertebrata</taxon>
        <taxon>Euteleostomi</taxon>
        <taxon>Actinopterygii</taxon>
        <taxon>Neopterygii</taxon>
        <taxon>Teleostei</taxon>
        <taxon>Ostariophysi</taxon>
        <taxon>Cypriniformes</taxon>
        <taxon>Nemacheilidae</taxon>
        <taxon>Triplophysa</taxon>
    </lineage>
</organism>
<keyword evidence="4" id="KW-1185">Reference proteome</keyword>